<dbReference type="CDD" id="cd09076">
    <property type="entry name" value="L1-EN"/>
    <property type="match status" value="1"/>
</dbReference>
<feature type="compositionally biased region" description="Polar residues" evidence="1">
    <location>
        <begin position="43"/>
        <end position="52"/>
    </location>
</feature>
<dbReference type="EMBL" id="HBUF01374004">
    <property type="protein sequence ID" value="CAG6727420.1"/>
    <property type="molecule type" value="Transcribed_RNA"/>
</dbReference>
<dbReference type="InterPro" id="IPR036691">
    <property type="entry name" value="Endo/exonu/phosph_ase_sf"/>
</dbReference>
<dbReference type="GO" id="GO:0003824">
    <property type="term" value="F:catalytic activity"/>
    <property type="evidence" value="ECO:0007669"/>
    <property type="project" value="InterPro"/>
</dbReference>
<dbReference type="EMBL" id="HBUF01374002">
    <property type="protein sequence ID" value="CAG6727418.1"/>
    <property type="molecule type" value="Transcribed_RNA"/>
</dbReference>
<name>A0A8D8YET6_9HEMI</name>
<dbReference type="Gene3D" id="3.60.10.10">
    <property type="entry name" value="Endonuclease/exonuclease/phosphatase"/>
    <property type="match status" value="1"/>
</dbReference>
<proteinExistence type="predicted"/>
<evidence type="ECO:0000313" key="3">
    <source>
        <dbReference type="EMBL" id="CAG6727420.1"/>
    </source>
</evidence>
<dbReference type="InterPro" id="IPR027124">
    <property type="entry name" value="Swc5/CFDP1/2"/>
</dbReference>
<evidence type="ECO:0000259" key="2">
    <source>
        <dbReference type="Pfam" id="PF03372"/>
    </source>
</evidence>
<evidence type="ECO:0000256" key="1">
    <source>
        <dbReference type="SAM" id="MobiDB-lite"/>
    </source>
</evidence>
<dbReference type="PANTHER" id="PTHR23227">
    <property type="entry name" value="BUCENTAUR RELATED"/>
    <property type="match status" value="1"/>
</dbReference>
<dbReference type="SUPFAM" id="SSF56219">
    <property type="entry name" value="DNase I-like"/>
    <property type="match status" value="1"/>
</dbReference>
<dbReference type="EMBL" id="HBUF01374006">
    <property type="protein sequence ID" value="CAG6727422.1"/>
    <property type="molecule type" value="Transcribed_RNA"/>
</dbReference>
<reference evidence="3" key="1">
    <citation type="submission" date="2021-05" db="EMBL/GenBank/DDBJ databases">
        <authorList>
            <person name="Alioto T."/>
            <person name="Alioto T."/>
            <person name="Gomez Garrido J."/>
        </authorList>
    </citation>
    <scope>NUCLEOTIDE SEQUENCE</scope>
</reference>
<sequence>MEKHTQRSNTLSGSRNPIDPETDVTSGPTCRIPGASEVRNKQDTTSSGAQTSIERLRSMTWNIGSLTGKSKELAEVMRRRNIDIACLQETKWKNTDENKCRYLEPDKEEFKLYYYGKNTNRNGVGIVIHEKFHNNVIKITGVSDRILQVKVVIYGKIYNILSVYAPQIGCDNEEKEQFYETLEDVLERIPENELVMIGSDMNGHVGKNRDGHEECHGGYGFGEKNEPGERVVNLAEAYDLKIVNTFYKKKDEHLITFKSGPNKTQIDYWICSRDLASTFKDCKVIPGEALTSQHRLLLLEILLIQFKEKKDTIKPVGKIKWFKISKEDGKTFVNTMNQWFHGELEEAQEINTNEMWNKLEKHCLKTATEMLGVSKGKLRTNKECWWWNETVKTVIKNKKDAFKRWNTCTDETEKDRLKSEYKEAKKLAKQEVARAQDQGTETFYQDLCENKQEGSQKLYKLAAQRREKSKSIRNPKYINGTDGTLKIKEKDICDRWKEYYSNLLNEEFPRKDHVPEQERYGPIQEITECEVNIAVKSMKKNKAVGPDAIPSELWKSCNEAGIEWLRLLMNKMIMGDLLPNSMRNSFTLPFFKNKGDSRECGN</sequence>
<dbReference type="AlphaFoldDB" id="A0A8D8YET6"/>
<organism evidence="3">
    <name type="scientific">Cacopsylla melanoneura</name>
    <dbReference type="NCBI Taxonomy" id="428564"/>
    <lineage>
        <taxon>Eukaryota</taxon>
        <taxon>Metazoa</taxon>
        <taxon>Ecdysozoa</taxon>
        <taxon>Arthropoda</taxon>
        <taxon>Hexapoda</taxon>
        <taxon>Insecta</taxon>
        <taxon>Pterygota</taxon>
        <taxon>Neoptera</taxon>
        <taxon>Paraneoptera</taxon>
        <taxon>Hemiptera</taxon>
        <taxon>Sternorrhyncha</taxon>
        <taxon>Psylloidea</taxon>
        <taxon>Psyllidae</taxon>
        <taxon>Psyllinae</taxon>
        <taxon>Cacopsylla</taxon>
    </lineage>
</organism>
<dbReference type="PANTHER" id="PTHR23227:SF67">
    <property type="entry name" value="CRANIOFACIAL DEVELOPMENT PROTEIN 2-LIKE"/>
    <property type="match status" value="1"/>
</dbReference>
<feature type="domain" description="Endonuclease/exonuclease/phosphatase" evidence="2">
    <location>
        <begin position="59"/>
        <end position="164"/>
    </location>
</feature>
<dbReference type="Pfam" id="PF03372">
    <property type="entry name" value="Exo_endo_phos"/>
    <property type="match status" value="1"/>
</dbReference>
<feature type="region of interest" description="Disordered" evidence="1">
    <location>
        <begin position="1"/>
        <end position="52"/>
    </location>
</feature>
<accession>A0A8D8YET6</accession>
<protein>
    <submittedName>
        <fullName evidence="3">Craniofacial development protein 2</fullName>
    </submittedName>
</protein>
<dbReference type="InterPro" id="IPR005135">
    <property type="entry name" value="Endo/exonuclease/phosphatase"/>
</dbReference>